<evidence type="ECO:0000313" key="2">
    <source>
        <dbReference type="EMBL" id="OZM72918.1"/>
    </source>
</evidence>
<evidence type="ECO:0000313" key="3">
    <source>
        <dbReference type="Proteomes" id="UP000242444"/>
    </source>
</evidence>
<keyword evidence="1" id="KW-0812">Transmembrane</keyword>
<dbReference type="Proteomes" id="UP000242444">
    <property type="component" value="Unassembled WGS sequence"/>
</dbReference>
<keyword evidence="3" id="KW-1185">Reference proteome</keyword>
<accession>A0A263D4C4</accession>
<organism evidence="2 3">
    <name type="scientific">Amycolatopsis antarctica</name>
    <dbReference type="NCBI Taxonomy" id="1854586"/>
    <lineage>
        <taxon>Bacteria</taxon>
        <taxon>Bacillati</taxon>
        <taxon>Actinomycetota</taxon>
        <taxon>Actinomycetes</taxon>
        <taxon>Pseudonocardiales</taxon>
        <taxon>Pseudonocardiaceae</taxon>
        <taxon>Amycolatopsis</taxon>
    </lineage>
</organism>
<dbReference type="Pfam" id="PF11139">
    <property type="entry name" value="SfLAP"/>
    <property type="match status" value="1"/>
</dbReference>
<protein>
    <recommendedName>
        <fullName evidence="4">GAP family protein</fullName>
    </recommendedName>
</protein>
<feature type="transmembrane region" description="Helical" evidence="1">
    <location>
        <begin position="149"/>
        <end position="174"/>
    </location>
</feature>
<comment type="caution">
    <text evidence="2">The sequence shown here is derived from an EMBL/GenBank/DDBJ whole genome shotgun (WGS) entry which is preliminary data.</text>
</comment>
<dbReference type="InParanoid" id="A0A263D4C4"/>
<dbReference type="AlphaFoldDB" id="A0A263D4C4"/>
<proteinExistence type="predicted"/>
<dbReference type="RefSeq" id="WP_094862776.1">
    <property type="nucleotide sequence ID" value="NZ_NKYE01000006.1"/>
</dbReference>
<feature type="transmembrane region" description="Helical" evidence="1">
    <location>
        <begin position="233"/>
        <end position="255"/>
    </location>
</feature>
<reference evidence="2 3" key="1">
    <citation type="submission" date="2017-07" db="EMBL/GenBank/DDBJ databases">
        <title>Amycolatopsis antarcticus sp. nov., isolated from the surface of an Antarcticus brown macroalga.</title>
        <authorList>
            <person name="Wang J."/>
            <person name="Leiva S."/>
            <person name="Huang J."/>
            <person name="Huang Y."/>
        </authorList>
    </citation>
    <scope>NUCLEOTIDE SEQUENCE [LARGE SCALE GENOMIC DNA]</scope>
    <source>
        <strain evidence="2 3">AU-G6</strain>
    </source>
</reference>
<keyword evidence="1" id="KW-1133">Transmembrane helix</keyword>
<dbReference type="OrthoDB" id="7062264at2"/>
<feature type="transmembrane region" description="Helical" evidence="1">
    <location>
        <begin position="69"/>
        <end position="95"/>
    </location>
</feature>
<dbReference type="InterPro" id="IPR021315">
    <property type="entry name" value="Gap/Sap"/>
</dbReference>
<feature type="transmembrane region" description="Helical" evidence="1">
    <location>
        <begin position="186"/>
        <end position="212"/>
    </location>
</feature>
<feature type="transmembrane region" description="Helical" evidence="1">
    <location>
        <begin position="107"/>
        <end position="128"/>
    </location>
</feature>
<keyword evidence="1" id="KW-0472">Membrane</keyword>
<feature type="transmembrane region" description="Helical" evidence="1">
    <location>
        <begin position="6"/>
        <end position="32"/>
    </location>
</feature>
<name>A0A263D4C4_9PSEU</name>
<gene>
    <name evidence="2" type="ORF">CFN78_11690</name>
</gene>
<dbReference type="EMBL" id="NKYE01000006">
    <property type="protein sequence ID" value="OZM72918.1"/>
    <property type="molecule type" value="Genomic_DNA"/>
</dbReference>
<evidence type="ECO:0000256" key="1">
    <source>
        <dbReference type="SAM" id="Phobius"/>
    </source>
</evidence>
<evidence type="ECO:0008006" key="4">
    <source>
        <dbReference type="Google" id="ProtNLM"/>
    </source>
</evidence>
<sequence length="264" mass="28259">MAVPAIIAAVLGLALLDSLNPSVIAVTIFLLVKRAPAPVAAGNQSGDVPPEAAADTRPADRWKSPVVPVLTYLSAVVGTYFVIGVLILLGLSALGDKVQKALNSAPAWAVTTLLGLAMLTWAVVGAVKDKREPDRHRNKKSRMPVSDRLGPLFALGLVVSVIEFATALPFLASIGIMTANSLSWTLWLPLLAMHVLVMVLPELLLLVTHQVLKSRIEQWMERTRAKLAKNSRANVQLLVGIVGFFVFTEGVGFFAELWGLTGTN</sequence>